<dbReference type="Proteomes" id="UP000663207">
    <property type="component" value="Chromosome"/>
</dbReference>
<proteinExistence type="predicted"/>
<dbReference type="Pfam" id="PF00675">
    <property type="entry name" value="Peptidase_M16"/>
    <property type="match status" value="1"/>
</dbReference>
<accession>A0ABX7R1Y9</accession>
<evidence type="ECO:0000313" key="4">
    <source>
        <dbReference type="EMBL" id="QSX37108.1"/>
    </source>
</evidence>
<sequence>MKLSKLKLVVAMATVMTLGACAMTQGTGVATQNNSPAKGFVVPAYERLTLDNGLTLFLMPQKEVPLITVNAVVRAGSVNDSTAGIASMTAQGLLLGAAGSSKSELEQTVDFLGASLSADAGKEGSVLAADFMAKDTEVMLPLFANVLMRPDFNSDEFAKLQQREIAGLSQAKESPRAVIGRYFDKLVFGQHPYGNAGSGTRESLATLNADALRAFHANYYLPGNTAISVVGDFDPASMKQRLQALFGGWHKVEGPKQPDLKAGLPKLDKSRVLLVDKGDAIETTFLIGSLGISRDNPDYVGLSVVNTILGGRFTSWLNDELRVNAGLTYGAHSGFVPYSSAGLFQISTFTKMATTEQAIDLALKTYARLWEQGIDKATLDSAKAYVKGQFPPKFETAGQLAGLLSDMYLYGFDDSFINEFQQRVDGLTLAEAQRLVASYFPRENLQFVLIGNAAEIAPIAAKYGEVIKVNIQDVGFGN</sequence>
<feature type="domain" description="Peptidase M16 N-terminal" evidence="2">
    <location>
        <begin position="68"/>
        <end position="168"/>
    </location>
</feature>
<feature type="domain" description="Peptidase M16 C-terminal" evidence="3">
    <location>
        <begin position="207"/>
        <end position="384"/>
    </location>
</feature>
<dbReference type="InterPro" id="IPR007863">
    <property type="entry name" value="Peptidase_M16_C"/>
</dbReference>
<gene>
    <name evidence="4" type="ORF">JYB85_17955</name>
</gene>
<feature type="chain" id="PRO_5046405368" evidence="1">
    <location>
        <begin position="23"/>
        <end position="478"/>
    </location>
</feature>
<dbReference type="Gene3D" id="3.30.830.10">
    <property type="entry name" value="Metalloenzyme, LuxS/M16 peptidase-like"/>
    <property type="match status" value="2"/>
</dbReference>
<reference evidence="4 5" key="1">
    <citation type="submission" date="2021-03" db="EMBL/GenBank/DDBJ databases">
        <title>Novel species identification of genus Shewanella.</title>
        <authorList>
            <person name="Liu G."/>
            <person name="Zhang Q."/>
        </authorList>
    </citation>
    <scope>NUCLEOTIDE SEQUENCE [LARGE SCALE GENOMIC DNA]</scope>
    <source>
        <strain evidence="4 5">FJAT-52962</strain>
    </source>
</reference>
<dbReference type="SUPFAM" id="SSF63411">
    <property type="entry name" value="LuxS/MPP-like metallohydrolase"/>
    <property type="match status" value="2"/>
</dbReference>
<dbReference type="InterPro" id="IPR011249">
    <property type="entry name" value="Metalloenz_LuxS/M16"/>
</dbReference>
<dbReference type="PANTHER" id="PTHR11851">
    <property type="entry name" value="METALLOPROTEASE"/>
    <property type="match status" value="1"/>
</dbReference>
<dbReference type="InterPro" id="IPR050361">
    <property type="entry name" value="MPP/UQCRC_Complex"/>
</dbReference>
<dbReference type="PROSITE" id="PS51257">
    <property type="entry name" value="PROKAR_LIPOPROTEIN"/>
    <property type="match status" value="1"/>
</dbReference>
<evidence type="ECO:0000256" key="1">
    <source>
        <dbReference type="SAM" id="SignalP"/>
    </source>
</evidence>
<keyword evidence="1" id="KW-0732">Signal</keyword>
<dbReference type="InterPro" id="IPR011765">
    <property type="entry name" value="Pept_M16_N"/>
</dbReference>
<feature type="signal peptide" evidence="1">
    <location>
        <begin position="1"/>
        <end position="22"/>
    </location>
</feature>
<keyword evidence="5" id="KW-1185">Reference proteome</keyword>
<dbReference type="PANTHER" id="PTHR11851:SF224">
    <property type="entry name" value="PROCESSING PROTEASE"/>
    <property type="match status" value="1"/>
</dbReference>
<protein>
    <submittedName>
        <fullName evidence="4">Insulinase family protein</fullName>
    </submittedName>
</protein>
<dbReference type="Pfam" id="PF05193">
    <property type="entry name" value="Peptidase_M16_C"/>
    <property type="match status" value="1"/>
</dbReference>
<dbReference type="EMBL" id="CP071502">
    <property type="protein sequence ID" value="QSX37108.1"/>
    <property type="molecule type" value="Genomic_DNA"/>
</dbReference>
<evidence type="ECO:0000313" key="5">
    <source>
        <dbReference type="Proteomes" id="UP000663207"/>
    </source>
</evidence>
<evidence type="ECO:0000259" key="2">
    <source>
        <dbReference type="Pfam" id="PF00675"/>
    </source>
</evidence>
<dbReference type="RefSeq" id="WP_207380379.1">
    <property type="nucleotide sequence ID" value="NZ_CP071502.1"/>
</dbReference>
<name>A0ABX7R1Y9_9GAMM</name>
<evidence type="ECO:0000259" key="3">
    <source>
        <dbReference type="Pfam" id="PF05193"/>
    </source>
</evidence>
<organism evidence="4 5">
    <name type="scientific">Shewanella sedimentimangrovi</name>
    <dbReference type="NCBI Taxonomy" id="2814293"/>
    <lineage>
        <taxon>Bacteria</taxon>
        <taxon>Pseudomonadati</taxon>
        <taxon>Pseudomonadota</taxon>
        <taxon>Gammaproteobacteria</taxon>
        <taxon>Alteromonadales</taxon>
        <taxon>Shewanellaceae</taxon>
        <taxon>Shewanella</taxon>
    </lineage>
</organism>